<dbReference type="Pfam" id="PF14501">
    <property type="entry name" value="HATPase_c_5"/>
    <property type="match status" value="1"/>
</dbReference>
<dbReference type="PANTHER" id="PTHR40448:SF1">
    <property type="entry name" value="TWO-COMPONENT SENSOR HISTIDINE KINASE"/>
    <property type="match status" value="1"/>
</dbReference>
<dbReference type="PANTHER" id="PTHR40448">
    <property type="entry name" value="TWO-COMPONENT SENSOR HISTIDINE KINASE"/>
    <property type="match status" value="1"/>
</dbReference>
<evidence type="ECO:0000259" key="2">
    <source>
        <dbReference type="Pfam" id="PF14501"/>
    </source>
</evidence>
<evidence type="ECO:0000313" key="4">
    <source>
        <dbReference type="Proteomes" id="UP001222800"/>
    </source>
</evidence>
<dbReference type="SUPFAM" id="SSF55874">
    <property type="entry name" value="ATPase domain of HSP90 chaperone/DNA topoisomerase II/histidine kinase"/>
    <property type="match status" value="1"/>
</dbReference>
<proteinExistence type="predicted"/>
<keyword evidence="1" id="KW-1133">Transmembrane helix</keyword>
<feature type="transmembrane region" description="Helical" evidence="1">
    <location>
        <begin position="84"/>
        <end position="108"/>
    </location>
</feature>
<accession>A0ABY8EAJ5</accession>
<feature type="transmembrane region" description="Helical" evidence="1">
    <location>
        <begin position="62"/>
        <end position="77"/>
    </location>
</feature>
<protein>
    <submittedName>
        <fullName evidence="3">GHKL domain-containing protein</fullName>
    </submittedName>
</protein>
<dbReference type="InterPro" id="IPR032834">
    <property type="entry name" value="NatK-like_C"/>
</dbReference>
<feature type="transmembrane region" description="Helical" evidence="1">
    <location>
        <begin position="184"/>
        <end position="208"/>
    </location>
</feature>
<organism evidence="3 4">
    <name type="scientific">Tepidibacter hydrothermalis</name>
    <dbReference type="NCBI Taxonomy" id="3036126"/>
    <lineage>
        <taxon>Bacteria</taxon>
        <taxon>Bacillati</taxon>
        <taxon>Bacillota</taxon>
        <taxon>Clostridia</taxon>
        <taxon>Peptostreptococcales</taxon>
        <taxon>Peptostreptococcaceae</taxon>
        <taxon>Tepidibacter</taxon>
    </lineage>
</organism>
<dbReference type="InterPro" id="IPR036890">
    <property type="entry name" value="HATPase_C_sf"/>
</dbReference>
<gene>
    <name evidence="3" type="ORF">P4S50_16455</name>
</gene>
<dbReference type="Proteomes" id="UP001222800">
    <property type="component" value="Chromosome"/>
</dbReference>
<sequence>MNEMINVYDFIMTGLFSYFFIYVFKKFEGNIEKNLRLEVKYVLLITLVDFIMNIVAVKPIRLGVYYILLEVAIYYIIRKKKDNFFLSYILTFWIFQIADIGAGLFLYKSNIVPKVLTENMYFNIIIPNILVVAVSIVLCNILLKFKEINKKIISEEEKFLWVYINAFILVYMSYIYMYNDSKNMQNIITVTFVLVFFLFISYLIFMVMNKLDIEKSEKKYIQIYNNIIEESLDSMREYKHDQNNILLSIGGFLAKDDMNGLKKYFYEDICKNQKINNKKLYGLNKINNSPIKGLMSFKVSKAISNKINLNIDISDDISNFYVEDIDMCKIFGILLDNAMEASMESYEKILNIGISNKKSEINIIISNSFKNKPDINKIFDKGYSTKGENRGLGLNTVKKLSKTKYTNMCINTRIEYELFKVELILKK</sequence>
<dbReference type="EMBL" id="CP120733">
    <property type="protein sequence ID" value="WFD09947.1"/>
    <property type="molecule type" value="Genomic_DNA"/>
</dbReference>
<keyword evidence="4" id="KW-1185">Reference proteome</keyword>
<feature type="transmembrane region" description="Helical" evidence="1">
    <location>
        <begin position="159"/>
        <end position="178"/>
    </location>
</feature>
<feature type="domain" description="Sensor histidine kinase NatK-like C-terminal" evidence="2">
    <location>
        <begin position="325"/>
        <end position="425"/>
    </location>
</feature>
<dbReference type="RefSeq" id="WP_277731925.1">
    <property type="nucleotide sequence ID" value="NZ_CP120733.1"/>
</dbReference>
<dbReference type="Gene3D" id="3.30.565.10">
    <property type="entry name" value="Histidine kinase-like ATPase, C-terminal domain"/>
    <property type="match status" value="1"/>
</dbReference>
<feature type="transmembrane region" description="Helical" evidence="1">
    <location>
        <begin position="6"/>
        <end position="25"/>
    </location>
</feature>
<feature type="transmembrane region" description="Helical" evidence="1">
    <location>
        <begin position="37"/>
        <end position="56"/>
    </location>
</feature>
<feature type="transmembrane region" description="Helical" evidence="1">
    <location>
        <begin position="120"/>
        <end position="143"/>
    </location>
</feature>
<keyword evidence="1" id="KW-0472">Membrane</keyword>
<keyword evidence="1" id="KW-0812">Transmembrane</keyword>
<name>A0ABY8EAJ5_9FIRM</name>
<evidence type="ECO:0000256" key="1">
    <source>
        <dbReference type="SAM" id="Phobius"/>
    </source>
</evidence>
<evidence type="ECO:0000313" key="3">
    <source>
        <dbReference type="EMBL" id="WFD09947.1"/>
    </source>
</evidence>
<reference evidence="3 4" key="1">
    <citation type="submission" date="2023-03" db="EMBL/GenBank/DDBJ databases">
        <title>Complete genome sequence of Tepidibacter sp. SWIR-1, isolated from a deep-sea hydrothermal vent.</title>
        <authorList>
            <person name="Li X."/>
        </authorList>
    </citation>
    <scope>NUCLEOTIDE SEQUENCE [LARGE SCALE GENOMIC DNA]</scope>
    <source>
        <strain evidence="3 4">SWIR-1</strain>
    </source>
</reference>